<comment type="caution">
    <text evidence="9">The sequence shown here is derived from an EMBL/GenBank/DDBJ whole genome shotgun (WGS) entry which is preliminary data.</text>
</comment>
<name>A0AA87CTY6_PROST</name>
<proteinExistence type="inferred from homology"/>
<feature type="binding site" evidence="6">
    <location>
        <position position="200"/>
    </location>
    <ligand>
        <name>NAD(+)</name>
        <dbReference type="ChEBI" id="CHEBI:57540"/>
    </ligand>
</feature>
<dbReference type="HAMAP" id="MF_01265">
    <property type="entry name" value="NadX"/>
    <property type="match status" value="1"/>
</dbReference>
<evidence type="ECO:0000256" key="4">
    <source>
        <dbReference type="ARBA" id="ARBA00023002"/>
    </source>
</evidence>
<keyword evidence="3 6" id="KW-0521">NADP</keyword>
<dbReference type="GO" id="GO:0051287">
    <property type="term" value="F:NAD binding"/>
    <property type="evidence" value="ECO:0007669"/>
    <property type="project" value="UniProtKB-UniRule"/>
</dbReference>
<dbReference type="Proteomes" id="UP000004506">
    <property type="component" value="Unassembled WGS sequence"/>
</dbReference>
<dbReference type="AlphaFoldDB" id="A0AA87CTY6"/>
<feature type="domain" description="Aspartate/homoserine dehydrogenase NAD-binding" evidence="8">
    <location>
        <begin position="22"/>
        <end position="127"/>
    </location>
</feature>
<evidence type="ECO:0000313" key="9">
    <source>
        <dbReference type="EMBL" id="EDU58998.1"/>
    </source>
</evidence>
<feature type="binding site" evidence="6">
    <location>
        <position position="134"/>
    </location>
    <ligand>
        <name>NAD(+)</name>
        <dbReference type="ChEBI" id="CHEBI:57540"/>
    </ligand>
</feature>
<comment type="catalytic activity">
    <reaction evidence="6">
        <text>L-aspartate + NADP(+) + H2O = oxaloacetate + NH4(+) + NADPH + H(+)</text>
        <dbReference type="Rhea" id="RHEA:11784"/>
        <dbReference type="ChEBI" id="CHEBI:15377"/>
        <dbReference type="ChEBI" id="CHEBI:15378"/>
        <dbReference type="ChEBI" id="CHEBI:16452"/>
        <dbReference type="ChEBI" id="CHEBI:28938"/>
        <dbReference type="ChEBI" id="CHEBI:29991"/>
        <dbReference type="ChEBI" id="CHEBI:57783"/>
        <dbReference type="ChEBI" id="CHEBI:58349"/>
        <dbReference type="EC" id="1.4.1.21"/>
    </reaction>
</comment>
<dbReference type="InterPro" id="IPR011182">
    <property type="entry name" value="L-Asp_DH"/>
</dbReference>
<dbReference type="Gene3D" id="3.30.360.10">
    <property type="entry name" value="Dihydrodipicolinate Reductase, domain 2"/>
    <property type="match status" value="1"/>
</dbReference>
<dbReference type="SUPFAM" id="SSF55347">
    <property type="entry name" value="Glyceraldehyde-3-phosphate dehydrogenase-like, C-terminal domain"/>
    <property type="match status" value="1"/>
</dbReference>
<sequence length="278" mass="30194">MSPAVFATTFKGTMMKTLMLIGYGAMANEVIQRLPAGIELGWIVAREHHHNDIKQRFQNRVIPLSCPTHASQKPDLVLECASQHAVKQYAPMVLEKGWTLAVISTGALADAQLAQTLSQKAQQHHAIFIPLSGAVAGLDGLRCAKEAAIRQVTYQSRKSPASWRNGPAENYIDLDTVTEPTVFFHGTAREAALKFPANANVAATVALYGIGMDKTKVELMVDPTTKQNSHRIEVTGDFGHFCIELNGNPLPSNPKTSLLSALSAVEICRRIADQDAII</sequence>
<evidence type="ECO:0000256" key="1">
    <source>
        <dbReference type="ARBA" id="ARBA00008331"/>
    </source>
</evidence>
<dbReference type="Pfam" id="PF01958">
    <property type="entry name" value="Asp_DH_C"/>
    <property type="match status" value="1"/>
</dbReference>
<keyword evidence="5 6" id="KW-0520">NAD</keyword>
<gene>
    <name evidence="6" type="primary">nadX</name>
    <name evidence="9" type="ORF">PROSTU_02182</name>
</gene>
<evidence type="ECO:0000256" key="3">
    <source>
        <dbReference type="ARBA" id="ARBA00022857"/>
    </source>
</evidence>
<evidence type="ECO:0000313" key="10">
    <source>
        <dbReference type="Proteomes" id="UP000004506"/>
    </source>
</evidence>
<dbReference type="InterPro" id="IPR020626">
    <property type="entry name" value="Asp_DH_prok"/>
</dbReference>
<comment type="function">
    <text evidence="6">Specifically catalyzes the NAD or NADP-dependent dehydrogenation of L-aspartate to iminoaspartate.</text>
</comment>
<dbReference type="GO" id="GO:0016639">
    <property type="term" value="F:oxidoreductase activity, acting on the CH-NH2 group of donors, NAD or NADP as acceptor"/>
    <property type="evidence" value="ECO:0007669"/>
    <property type="project" value="UniProtKB-UniRule"/>
</dbReference>
<dbReference type="EMBL" id="ABJD02000101">
    <property type="protein sequence ID" value="EDU58998.1"/>
    <property type="molecule type" value="Genomic_DNA"/>
</dbReference>
<dbReference type="EC" id="1.4.1.21" evidence="6"/>
<reference evidence="9 10" key="3">
    <citation type="submission" date="2008-05" db="EMBL/GenBank/DDBJ databases">
        <authorList>
            <person name="Fulton L."/>
            <person name="Clifton S."/>
            <person name="Fulton B."/>
            <person name="Xu J."/>
            <person name="Minx P."/>
            <person name="Pepin K.H."/>
            <person name="Johnson M."/>
            <person name="Thiruvilangam P."/>
            <person name="Bhonagiri V."/>
            <person name="Nash W.E."/>
            <person name="Mardis E.R."/>
            <person name="Wilson R.K."/>
        </authorList>
    </citation>
    <scope>NUCLEOTIDE SEQUENCE [LARGE SCALE GENOMIC DNA]</scope>
    <source>
        <strain evidence="9 10">ATCC 25827</strain>
    </source>
</reference>
<evidence type="ECO:0000259" key="8">
    <source>
        <dbReference type="Pfam" id="PF03447"/>
    </source>
</evidence>
<reference evidence="10" key="1">
    <citation type="submission" date="2008-04" db="EMBL/GenBank/DDBJ databases">
        <title>Draft genome sequence of Providencia stuartii (ATCC 25827).</title>
        <authorList>
            <person name="Sudarsanam P."/>
            <person name="Ley R."/>
            <person name="Guruge J."/>
            <person name="Turnbaugh P.J."/>
            <person name="Mahowald M."/>
            <person name="Liep D."/>
            <person name="Gordon J."/>
        </authorList>
    </citation>
    <scope>NUCLEOTIDE SEQUENCE [LARGE SCALE GENOMIC DNA]</scope>
    <source>
        <strain evidence="10">ATCC 25827</strain>
    </source>
</reference>
<dbReference type="InterPro" id="IPR036291">
    <property type="entry name" value="NAD(P)-bd_dom_sf"/>
</dbReference>
<accession>A0AA87CTY6</accession>
<dbReference type="Gene3D" id="3.40.50.720">
    <property type="entry name" value="NAD(P)-binding Rossmann-like Domain"/>
    <property type="match status" value="1"/>
</dbReference>
<dbReference type="InterPro" id="IPR002811">
    <property type="entry name" value="Asp_DH"/>
</dbReference>
<dbReference type="GO" id="GO:0009435">
    <property type="term" value="P:NAD+ biosynthetic process"/>
    <property type="evidence" value="ECO:0007669"/>
    <property type="project" value="UniProtKB-UniRule"/>
</dbReference>
<evidence type="ECO:0000256" key="2">
    <source>
        <dbReference type="ARBA" id="ARBA00022642"/>
    </source>
</evidence>
<comment type="miscellaneous">
    <text evidence="6">The iminoaspartate product is unstable in aqueous solution and can decompose to oxaloacetate and ammonia.</text>
</comment>
<feature type="domain" description="Aspartate dehydrogenase" evidence="7">
    <location>
        <begin position="177"/>
        <end position="265"/>
    </location>
</feature>
<organism evidence="9 10">
    <name type="scientific">Providencia stuartii ATCC 25827</name>
    <dbReference type="NCBI Taxonomy" id="471874"/>
    <lineage>
        <taxon>Bacteria</taxon>
        <taxon>Pseudomonadati</taxon>
        <taxon>Pseudomonadota</taxon>
        <taxon>Gammaproteobacteria</taxon>
        <taxon>Enterobacterales</taxon>
        <taxon>Morganellaceae</taxon>
        <taxon>Providencia</taxon>
    </lineage>
</organism>
<dbReference type="GO" id="GO:0050661">
    <property type="term" value="F:NADP binding"/>
    <property type="evidence" value="ECO:0007669"/>
    <property type="project" value="UniProtKB-UniRule"/>
</dbReference>
<evidence type="ECO:0000256" key="5">
    <source>
        <dbReference type="ARBA" id="ARBA00023027"/>
    </source>
</evidence>
<protein>
    <recommendedName>
        <fullName evidence="6">L-aspartate dehydrogenase</fullName>
        <ecNumber evidence="6">1.4.1.21</ecNumber>
    </recommendedName>
</protein>
<comment type="catalytic activity">
    <reaction evidence="6">
        <text>L-aspartate + NAD(+) + H2O = oxaloacetate + NH4(+) + NADH + H(+)</text>
        <dbReference type="Rhea" id="RHEA:11788"/>
        <dbReference type="ChEBI" id="CHEBI:15377"/>
        <dbReference type="ChEBI" id="CHEBI:15378"/>
        <dbReference type="ChEBI" id="CHEBI:16452"/>
        <dbReference type="ChEBI" id="CHEBI:28938"/>
        <dbReference type="ChEBI" id="CHEBI:29991"/>
        <dbReference type="ChEBI" id="CHEBI:57540"/>
        <dbReference type="ChEBI" id="CHEBI:57945"/>
        <dbReference type="EC" id="1.4.1.21"/>
    </reaction>
</comment>
<dbReference type="GO" id="GO:0033735">
    <property type="term" value="F:aspartate dehydrogenase [NAD(P)+] activity"/>
    <property type="evidence" value="ECO:0007669"/>
    <property type="project" value="UniProtKB-EC"/>
</dbReference>
<keyword evidence="2 6" id="KW-0662">Pyridine nucleotide biosynthesis</keyword>
<dbReference type="SUPFAM" id="SSF51735">
    <property type="entry name" value="NAD(P)-binding Rossmann-fold domains"/>
    <property type="match status" value="1"/>
</dbReference>
<dbReference type="NCBIfam" id="NF009828">
    <property type="entry name" value="PRK13303.1-3"/>
    <property type="match status" value="1"/>
</dbReference>
<dbReference type="PIRSF" id="PIRSF005227">
    <property type="entry name" value="Asp_dh_NAD_syn"/>
    <property type="match status" value="1"/>
</dbReference>
<dbReference type="Pfam" id="PF03447">
    <property type="entry name" value="NAD_binding_3"/>
    <property type="match status" value="1"/>
</dbReference>
<dbReference type="PANTHER" id="PTHR31873:SF6">
    <property type="entry name" value="ASPARTATE DEHYDROGENASE DOMAIN-CONTAINING PROTEIN"/>
    <property type="match status" value="1"/>
</dbReference>
<feature type="active site" evidence="6">
    <location>
        <position position="230"/>
    </location>
</feature>
<reference evidence="10" key="2">
    <citation type="submission" date="2008-04" db="EMBL/GenBank/DDBJ databases">
        <title>Draft genome sequence of Providencia stuartii(ATCC 25827).</title>
        <authorList>
            <person name="Sudarsanam P."/>
            <person name="Ley R."/>
            <person name="Guruge J."/>
            <person name="Turnbaugh P.J."/>
            <person name="Mahowald M."/>
            <person name="Liep D."/>
            <person name="Gordon J."/>
        </authorList>
    </citation>
    <scope>NUCLEOTIDE SEQUENCE [LARGE SCALE GENOMIC DNA]</scope>
    <source>
        <strain evidence="10">ATCC 25827</strain>
    </source>
</reference>
<evidence type="ECO:0000259" key="7">
    <source>
        <dbReference type="Pfam" id="PF01958"/>
    </source>
</evidence>
<dbReference type="PANTHER" id="PTHR31873">
    <property type="entry name" value="L-ASPARTATE DEHYDROGENASE-RELATED"/>
    <property type="match status" value="1"/>
</dbReference>
<comment type="similarity">
    <text evidence="1 6">Belongs to the L-aspartate dehydrogenase family.</text>
</comment>
<evidence type="ECO:0000256" key="6">
    <source>
        <dbReference type="HAMAP-Rule" id="MF_01265"/>
    </source>
</evidence>
<comment type="pathway">
    <text evidence="6">Cofactor biosynthesis; NAD(+) biosynthesis; iminoaspartate from L-aspartate (dehydrogenase route): step 1/1.</text>
</comment>
<keyword evidence="4 6" id="KW-0560">Oxidoreductase</keyword>
<dbReference type="InterPro" id="IPR005106">
    <property type="entry name" value="Asp/hSer_DH_NAD-bd"/>
</dbReference>